<dbReference type="NCBIfam" id="TIGR02490">
    <property type="entry name" value="flgF"/>
    <property type="match status" value="1"/>
</dbReference>
<name>Q138W6_RHOPS</name>
<evidence type="ECO:0000256" key="2">
    <source>
        <dbReference type="ARBA" id="ARBA00009677"/>
    </source>
</evidence>
<feature type="domain" description="Flagellar basal body rod protein N-terminal" evidence="5">
    <location>
        <begin position="8"/>
        <end position="35"/>
    </location>
</feature>
<organism evidence="8 9">
    <name type="scientific">Rhodopseudomonas palustris (strain BisB5)</name>
    <dbReference type="NCBI Taxonomy" id="316057"/>
    <lineage>
        <taxon>Bacteria</taxon>
        <taxon>Pseudomonadati</taxon>
        <taxon>Pseudomonadota</taxon>
        <taxon>Alphaproteobacteria</taxon>
        <taxon>Hyphomicrobiales</taxon>
        <taxon>Nitrobacteraceae</taxon>
        <taxon>Rhodopseudomonas</taxon>
    </lineage>
</organism>
<evidence type="ECO:0000256" key="3">
    <source>
        <dbReference type="ARBA" id="ARBA00023143"/>
    </source>
</evidence>
<accession>Q138W6</accession>
<keyword evidence="3 4" id="KW-0975">Bacterial flagellum</keyword>
<dbReference type="EMBL" id="CP000283">
    <property type="protein sequence ID" value="ABE39373.1"/>
    <property type="molecule type" value="Genomic_DNA"/>
</dbReference>
<dbReference type="STRING" id="316057.RPD_2138"/>
<dbReference type="InterPro" id="IPR001444">
    <property type="entry name" value="Flag_bb_rod_N"/>
</dbReference>
<dbReference type="eggNOG" id="COG4786">
    <property type="taxonomic scope" value="Bacteria"/>
</dbReference>
<comment type="subcellular location">
    <subcellularLocation>
        <location evidence="1 4">Bacterial flagellum basal body</location>
    </subcellularLocation>
</comment>
<dbReference type="KEGG" id="rpd:RPD_2138"/>
<sequence length="244" mass="25975">MSDKTVIGLSRLIALQQQVDNLARNVANQNTTGFKREGIRFLEYLTDAKEADDIPSAPKRSLVAVTGYTDFSAGSLQLTGNSTDAAVLGDGFFVVRTSRGDRYTRNGAFTLDKQGRLVTLSGDLVLAANGTIKVPLTDVNLSIGTDGTISTARSIIGRLRVVKFDDPRSLVAEGTGLFASGSPPIELNAGSIRLATNALERSNVNSIREMSDLVAATRAYEQVANVVLKDGDPNELKTLAGEDL</sequence>
<dbReference type="HOGENOM" id="CLU_013687_0_0_5"/>
<evidence type="ECO:0000313" key="8">
    <source>
        <dbReference type="EMBL" id="ABE39373.1"/>
    </source>
</evidence>
<dbReference type="PANTHER" id="PTHR30435:SF19">
    <property type="entry name" value="FLAGELLAR BASAL-BODY ROD PROTEIN FLGG"/>
    <property type="match status" value="1"/>
</dbReference>
<evidence type="ECO:0000256" key="4">
    <source>
        <dbReference type="RuleBase" id="RU362116"/>
    </source>
</evidence>
<dbReference type="SUPFAM" id="SSF117143">
    <property type="entry name" value="Flagellar hook protein flgE"/>
    <property type="match status" value="1"/>
</dbReference>
<evidence type="ECO:0000259" key="6">
    <source>
        <dbReference type="Pfam" id="PF06429"/>
    </source>
</evidence>
<dbReference type="InterPro" id="IPR010930">
    <property type="entry name" value="Flg_bb/hook_C_dom"/>
</dbReference>
<evidence type="ECO:0000313" key="9">
    <source>
        <dbReference type="Proteomes" id="UP000001818"/>
    </source>
</evidence>
<keyword evidence="8" id="KW-0966">Cell projection</keyword>
<dbReference type="PANTHER" id="PTHR30435">
    <property type="entry name" value="FLAGELLAR PROTEIN"/>
    <property type="match status" value="1"/>
</dbReference>
<keyword evidence="8" id="KW-0969">Cilium</keyword>
<feature type="domain" description="Flagellar hook protein FlgE/F/G-like D1" evidence="7">
    <location>
        <begin position="86"/>
        <end position="150"/>
    </location>
</feature>
<evidence type="ECO:0000259" key="5">
    <source>
        <dbReference type="Pfam" id="PF00460"/>
    </source>
</evidence>
<dbReference type="InterPro" id="IPR012836">
    <property type="entry name" value="FlgF"/>
</dbReference>
<dbReference type="GO" id="GO:0030694">
    <property type="term" value="C:bacterial-type flagellum basal body, rod"/>
    <property type="evidence" value="ECO:0007669"/>
    <property type="project" value="UniProtKB-UniRule"/>
</dbReference>
<comment type="subunit">
    <text evidence="4">The basal body constitutes a major portion of the flagellar organelle and consists of five rings (E,L,P,S, and M) mounted on a central rod. The rod consists of about 26 subunits of FlgG in the distal portion, and FlgB, FlgC and FlgF are thought to build up the proximal portion of the rod with about 6 subunits each.</text>
</comment>
<dbReference type="InterPro" id="IPR020013">
    <property type="entry name" value="Flagellar_FlgE/F/G"/>
</dbReference>
<dbReference type="Proteomes" id="UP000001818">
    <property type="component" value="Chromosome"/>
</dbReference>
<dbReference type="Pfam" id="PF22692">
    <property type="entry name" value="LlgE_F_G_D1"/>
    <property type="match status" value="1"/>
</dbReference>
<dbReference type="GO" id="GO:0071978">
    <property type="term" value="P:bacterial-type flagellum-dependent swarming motility"/>
    <property type="evidence" value="ECO:0007669"/>
    <property type="project" value="TreeGrafter"/>
</dbReference>
<gene>
    <name evidence="8" type="ordered locus">RPD_2138</name>
</gene>
<comment type="similarity">
    <text evidence="2 4">Belongs to the flagella basal body rod proteins family.</text>
</comment>
<dbReference type="Pfam" id="PF06429">
    <property type="entry name" value="Flg_bbr_C"/>
    <property type="match status" value="1"/>
</dbReference>
<dbReference type="InterPro" id="IPR053967">
    <property type="entry name" value="LlgE_F_G-like_D1"/>
</dbReference>
<feature type="domain" description="Flagellar basal-body/hook protein C-terminal" evidence="6">
    <location>
        <begin position="197"/>
        <end position="227"/>
    </location>
</feature>
<evidence type="ECO:0000256" key="1">
    <source>
        <dbReference type="ARBA" id="ARBA00004117"/>
    </source>
</evidence>
<evidence type="ECO:0000259" key="7">
    <source>
        <dbReference type="Pfam" id="PF22692"/>
    </source>
</evidence>
<dbReference type="AlphaFoldDB" id="Q138W6"/>
<dbReference type="BioCyc" id="RPAL316057:RPD_RS10750-MONOMER"/>
<dbReference type="InterPro" id="IPR037925">
    <property type="entry name" value="FlgE/F/G-like"/>
</dbReference>
<dbReference type="NCBIfam" id="TIGR03506">
    <property type="entry name" value="FlgEFG_subfam"/>
    <property type="match status" value="1"/>
</dbReference>
<protein>
    <recommendedName>
        <fullName evidence="4">Flagellar basal-body rod protein FlgF</fullName>
    </recommendedName>
</protein>
<proteinExistence type="inferred from homology"/>
<dbReference type="Pfam" id="PF00460">
    <property type="entry name" value="Flg_bb_rod"/>
    <property type="match status" value="1"/>
</dbReference>
<keyword evidence="8" id="KW-0282">Flagellum</keyword>
<reference evidence="8 9" key="1">
    <citation type="submission" date="2006-03" db="EMBL/GenBank/DDBJ databases">
        <title>Complete sequence of Rhodopseudomonas palustris BisB5.</title>
        <authorList>
            <consortium name="US DOE Joint Genome Institute"/>
            <person name="Copeland A."/>
            <person name="Lucas S."/>
            <person name="Lapidus A."/>
            <person name="Barry K."/>
            <person name="Detter J.C."/>
            <person name="Glavina del Rio T."/>
            <person name="Hammon N."/>
            <person name="Israni S."/>
            <person name="Dalin E."/>
            <person name="Tice H."/>
            <person name="Pitluck S."/>
            <person name="Chain P."/>
            <person name="Malfatti S."/>
            <person name="Shin M."/>
            <person name="Vergez L."/>
            <person name="Schmutz J."/>
            <person name="Larimer F."/>
            <person name="Land M."/>
            <person name="Hauser L."/>
            <person name="Pelletier D.A."/>
            <person name="Kyrpides N."/>
            <person name="Lykidis A."/>
            <person name="Oda Y."/>
            <person name="Harwood C.S."/>
            <person name="Richardson P."/>
        </authorList>
    </citation>
    <scope>NUCLEOTIDE SEQUENCE [LARGE SCALE GENOMIC DNA]</scope>
    <source>
        <strain evidence="8 9">BisB5</strain>
    </source>
</reference>